<name>A0A916VRX7_9RHOB</name>
<evidence type="ECO:0000313" key="1">
    <source>
        <dbReference type="EMBL" id="GGA24140.1"/>
    </source>
</evidence>
<dbReference type="AlphaFoldDB" id="A0A916VRX7"/>
<evidence type="ECO:0000313" key="2">
    <source>
        <dbReference type="Proteomes" id="UP000628017"/>
    </source>
</evidence>
<comment type="caution">
    <text evidence="1">The sequence shown here is derived from an EMBL/GenBank/DDBJ whole genome shotgun (WGS) entry which is preliminary data.</text>
</comment>
<organism evidence="1 2">
    <name type="scientific">Neptunicoccus cionae</name>
    <dbReference type="NCBI Taxonomy" id="2035344"/>
    <lineage>
        <taxon>Bacteria</taxon>
        <taxon>Pseudomonadati</taxon>
        <taxon>Pseudomonadota</taxon>
        <taxon>Alphaproteobacteria</taxon>
        <taxon>Rhodobacterales</taxon>
        <taxon>Paracoccaceae</taxon>
        <taxon>Neptunicoccus</taxon>
    </lineage>
</organism>
<accession>A0A916VRX7</accession>
<keyword evidence="2" id="KW-1185">Reference proteome</keyword>
<reference evidence="1" key="2">
    <citation type="submission" date="2020-09" db="EMBL/GenBank/DDBJ databases">
        <authorList>
            <person name="Sun Q."/>
            <person name="Zhou Y."/>
        </authorList>
    </citation>
    <scope>NUCLEOTIDE SEQUENCE</scope>
    <source>
        <strain evidence="1">CGMCC 1.15880</strain>
    </source>
</reference>
<dbReference type="EMBL" id="BMKA01000003">
    <property type="protein sequence ID" value="GGA24140.1"/>
    <property type="molecule type" value="Genomic_DNA"/>
</dbReference>
<proteinExistence type="predicted"/>
<dbReference type="Proteomes" id="UP000628017">
    <property type="component" value="Unassembled WGS sequence"/>
</dbReference>
<dbReference type="RefSeq" id="WP_188676098.1">
    <property type="nucleotide sequence ID" value="NZ_BMKA01000003.1"/>
</dbReference>
<protein>
    <submittedName>
        <fullName evidence="1">Uncharacterized protein</fullName>
    </submittedName>
</protein>
<reference evidence="1" key="1">
    <citation type="journal article" date="2014" name="Int. J. Syst. Evol. Microbiol.">
        <title>Complete genome sequence of Corynebacterium casei LMG S-19264T (=DSM 44701T), isolated from a smear-ripened cheese.</title>
        <authorList>
            <consortium name="US DOE Joint Genome Institute (JGI-PGF)"/>
            <person name="Walter F."/>
            <person name="Albersmeier A."/>
            <person name="Kalinowski J."/>
            <person name="Ruckert C."/>
        </authorList>
    </citation>
    <scope>NUCLEOTIDE SEQUENCE</scope>
    <source>
        <strain evidence="1">CGMCC 1.15880</strain>
    </source>
</reference>
<sequence>MVFKGNLDIDPRGLIYEAYRLDIGPEECRSIFLDWAMGTQLGADMSAMLQTLLDEYAGNAPDHAMTQVLREGLQKMDRPLGRQGGRARRIS</sequence>
<gene>
    <name evidence="1" type="ORF">GCM10011498_26410</name>
</gene>